<accession>A0AA85AN12</accession>
<reference evidence="3" key="1">
    <citation type="submission" date="2023-11" db="UniProtKB">
        <authorList>
            <consortium name="WormBaseParasite"/>
        </authorList>
    </citation>
    <scope>IDENTIFICATION</scope>
</reference>
<organism evidence="2 3">
    <name type="scientific">Schistosoma margrebowiei</name>
    <dbReference type="NCBI Taxonomy" id="48269"/>
    <lineage>
        <taxon>Eukaryota</taxon>
        <taxon>Metazoa</taxon>
        <taxon>Spiralia</taxon>
        <taxon>Lophotrochozoa</taxon>
        <taxon>Platyhelminthes</taxon>
        <taxon>Trematoda</taxon>
        <taxon>Digenea</taxon>
        <taxon>Strigeidida</taxon>
        <taxon>Schistosomatoidea</taxon>
        <taxon>Schistosomatidae</taxon>
        <taxon>Schistosoma</taxon>
    </lineage>
</organism>
<dbReference type="WBParaSite" id="SMRG1_93480.1">
    <property type="protein sequence ID" value="SMRG1_93480.1"/>
    <property type="gene ID" value="SMRG1_93480"/>
</dbReference>
<feature type="signal peptide" evidence="1">
    <location>
        <begin position="1"/>
        <end position="23"/>
    </location>
</feature>
<dbReference type="AlphaFoldDB" id="A0AA85AN12"/>
<evidence type="ECO:0000256" key="1">
    <source>
        <dbReference type="SAM" id="SignalP"/>
    </source>
</evidence>
<sequence>MKYIKMLIMMFIVHIAMIQFVQSGGDMKKTDNGKGKVEIVLGPNGINVKKDGESIVTKIEKPDGNDKLSGINVKKDGESVVTKIEKPDGNDKLSGINVKKDGESIVTKIEKPDGNDQLSG</sequence>
<proteinExistence type="predicted"/>
<dbReference type="Proteomes" id="UP000050790">
    <property type="component" value="Unassembled WGS sequence"/>
</dbReference>
<feature type="chain" id="PRO_5041640306" evidence="1">
    <location>
        <begin position="24"/>
        <end position="120"/>
    </location>
</feature>
<name>A0AA85AN12_9TREM</name>
<evidence type="ECO:0000313" key="2">
    <source>
        <dbReference type="Proteomes" id="UP000050790"/>
    </source>
</evidence>
<evidence type="ECO:0000313" key="3">
    <source>
        <dbReference type="WBParaSite" id="SMRG1_93480.1"/>
    </source>
</evidence>
<protein>
    <submittedName>
        <fullName evidence="3">DUF4097 domain-containing protein</fullName>
    </submittedName>
</protein>
<keyword evidence="1" id="KW-0732">Signal</keyword>